<comment type="caution">
    <text evidence="1">The sequence shown here is derived from an EMBL/GenBank/DDBJ whole genome shotgun (WGS) entry which is preliminary data.</text>
</comment>
<name>A0A557SUA8_9ARCH</name>
<protein>
    <submittedName>
        <fullName evidence="1">Uncharacterized protein</fullName>
    </submittedName>
</protein>
<proteinExistence type="predicted"/>
<evidence type="ECO:0000313" key="1">
    <source>
        <dbReference type="EMBL" id="TVP40191.1"/>
    </source>
</evidence>
<keyword evidence="2" id="KW-1185">Reference proteome</keyword>
<dbReference type="EMBL" id="VOAH01000009">
    <property type="protein sequence ID" value="TVP40191.1"/>
    <property type="molecule type" value="Genomic_DNA"/>
</dbReference>
<sequence length="62" mass="6972">MTFIICSTQVSVSYSIDWIDTIKKETKGINGKDFGEVQDVSNGYFLVQRGVVNKGRFCTSIF</sequence>
<dbReference type="Proteomes" id="UP000315289">
    <property type="component" value="Unassembled WGS sequence"/>
</dbReference>
<evidence type="ECO:0000313" key="2">
    <source>
        <dbReference type="Proteomes" id="UP000315289"/>
    </source>
</evidence>
<dbReference type="AlphaFoldDB" id="A0A557SUA8"/>
<accession>A0A557SUA8</accession>
<gene>
    <name evidence="1" type="ORF">NARC_90097</name>
</gene>
<reference evidence="1 2" key="1">
    <citation type="journal article" date="2019" name="Front. Microbiol.">
        <title>Ammonia Oxidation by the Arctic Terrestrial Thaumarchaeote Candidatus Nitrosocosmicus arcticus Is Stimulated by Increasing Temperatures.</title>
        <authorList>
            <person name="Alves R.J.E."/>
            <person name="Kerou M."/>
            <person name="Zappe A."/>
            <person name="Bittner R."/>
            <person name="Abby S.S."/>
            <person name="Schmidt H.A."/>
            <person name="Pfeifer K."/>
            <person name="Schleper C."/>
        </authorList>
    </citation>
    <scope>NUCLEOTIDE SEQUENCE [LARGE SCALE GENOMIC DNA]</scope>
    <source>
        <strain evidence="1 2">Kfb</strain>
    </source>
</reference>
<organism evidence="1 2">
    <name type="scientific">Candidatus Nitrosocosmicus arcticus</name>
    <dbReference type="NCBI Taxonomy" id="2035267"/>
    <lineage>
        <taxon>Archaea</taxon>
        <taxon>Nitrososphaerota</taxon>
        <taxon>Nitrososphaeria</taxon>
        <taxon>Nitrososphaerales</taxon>
        <taxon>Nitrososphaeraceae</taxon>
        <taxon>Candidatus Nitrosocosmicus</taxon>
    </lineage>
</organism>